<dbReference type="InterPro" id="IPR051084">
    <property type="entry name" value="H+-coupled_symporters"/>
</dbReference>
<feature type="transmembrane region" description="Helical" evidence="10">
    <location>
        <begin position="175"/>
        <end position="194"/>
    </location>
</feature>
<keyword evidence="5 10" id="KW-0812">Transmembrane</keyword>
<proteinExistence type="inferred from homology"/>
<dbReference type="PANTHER" id="PTHR43528:SF1">
    <property type="entry name" value="ALPHA-KETOGLUTARATE PERMEASE"/>
    <property type="match status" value="1"/>
</dbReference>
<dbReference type="InterPro" id="IPR020846">
    <property type="entry name" value="MFS_dom"/>
</dbReference>
<evidence type="ECO:0000256" key="5">
    <source>
        <dbReference type="ARBA" id="ARBA00022692"/>
    </source>
</evidence>
<keyword evidence="3" id="KW-0813">Transport</keyword>
<keyword evidence="6" id="KW-0769">Symport</keyword>
<comment type="similarity">
    <text evidence="2">Belongs to the major facilitator superfamily. Metabolite:H+ Symporter (MHS) family (TC 2.A.1.6) family.</text>
</comment>
<dbReference type="PROSITE" id="PS50850">
    <property type="entry name" value="MFS"/>
    <property type="match status" value="1"/>
</dbReference>
<dbReference type="PROSITE" id="PS00217">
    <property type="entry name" value="SUGAR_TRANSPORT_2"/>
    <property type="match status" value="1"/>
</dbReference>
<evidence type="ECO:0000256" key="4">
    <source>
        <dbReference type="ARBA" id="ARBA00022475"/>
    </source>
</evidence>
<evidence type="ECO:0000256" key="10">
    <source>
        <dbReference type="SAM" id="Phobius"/>
    </source>
</evidence>
<evidence type="ECO:0000256" key="1">
    <source>
        <dbReference type="ARBA" id="ARBA00004651"/>
    </source>
</evidence>
<feature type="transmembrane region" description="Helical" evidence="10">
    <location>
        <begin position="75"/>
        <end position="93"/>
    </location>
</feature>
<keyword evidence="8 10" id="KW-0472">Membrane</keyword>
<evidence type="ECO:0000256" key="7">
    <source>
        <dbReference type="ARBA" id="ARBA00022989"/>
    </source>
</evidence>
<evidence type="ECO:0000313" key="13">
    <source>
        <dbReference type="Proteomes" id="UP000011205"/>
    </source>
</evidence>
<dbReference type="GO" id="GO:0015293">
    <property type="term" value="F:symporter activity"/>
    <property type="evidence" value="ECO:0007669"/>
    <property type="project" value="UniProtKB-KW"/>
</dbReference>
<feature type="transmembrane region" description="Helical" evidence="10">
    <location>
        <begin position="316"/>
        <end position="337"/>
    </location>
</feature>
<dbReference type="InterPro" id="IPR036259">
    <property type="entry name" value="MFS_trans_sf"/>
</dbReference>
<dbReference type="Gene3D" id="1.20.1250.20">
    <property type="entry name" value="MFS general substrate transporter like domains"/>
    <property type="match status" value="2"/>
</dbReference>
<evidence type="ECO:0000256" key="3">
    <source>
        <dbReference type="ARBA" id="ARBA00022448"/>
    </source>
</evidence>
<dbReference type="Proteomes" id="UP000011205">
    <property type="component" value="Unassembled WGS sequence"/>
</dbReference>
<evidence type="ECO:0000256" key="6">
    <source>
        <dbReference type="ARBA" id="ARBA00022847"/>
    </source>
</evidence>
<dbReference type="SUPFAM" id="SSF103473">
    <property type="entry name" value="MFS general substrate transporter"/>
    <property type="match status" value="1"/>
</dbReference>
<evidence type="ECO:0000259" key="11">
    <source>
        <dbReference type="PROSITE" id="PS50850"/>
    </source>
</evidence>
<dbReference type="PATRIC" id="fig|1160705.3.peg.7840"/>
<dbReference type="InterPro" id="IPR011701">
    <property type="entry name" value="MFS"/>
</dbReference>
<dbReference type="AlphaFoldDB" id="L8P763"/>
<feature type="transmembrane region" description="Helical" evidence="10">
    <location>
        <begin position="12"/>
        <end position="33"/>
    </location>
</feature>
<dbReference type="EMBL" id="AMLP01000247">
    <property type="protein sequence ID" value="ELS51112.1"/>
    <property type="molecule type" value="Genomic_DNA"/>
</dbReference>
<dbReference type="PROSITE" id="PS00216">
    <property type="entry name" value="SUGAR_TRANSPORT_1"/>
    <property type="match status" value="1"/>
</dbReference>
<feature type="region of interest" description="Disordered" evidence="9">
    <location>
        <begin position="409"/>
        <end position="432"/>
    </location>
</feature>
<feature type="transmembrane region" description="Helical" evidence="10">
    <location>
        <begin position="232"/>
        <end position="252"/>
    </location>
</feature>
<feature type="transmembrane region" description="Helical" evidence="10">
    <location>
        <begin position="39"/>
        <end position="63"/>
    </location>
</feature>
<feature type="transmembrane region" description="Helical" evidence="10">
    <location>
        <begin position="358"/>
        <end position="379"/>
    </location>
</feature>
<keyword evidence="7 10" id="KW-1133">Transmembrane helix</keyword>
<feature type="transmembrane region" description="Helical" evidence="10">
    <location>
        <begin position="140"/>
        <end position="163"/>
    </location>
</feature>
<feature type="transmembrane region" description="Helical" evidence="10">
    <location>
        <begin position="99"/>
        <end position="120"/>
    </location>
</feature>
<dbReference type="InterPro" id="IPR005829">
    <property type="entry name" value="Sugar_transporter_CS"/>
</dbReference>
<dbReference type="PANTHER" id="PTHR43528">
    <property type="entry name" value="ALPHA-KETOGLUTARATE PERMEASE"/>
    <property type="match status" value="1"/>
</dbReference>
<feature type="compositionally biased region" description="Basic and acidic residues" evidence="9">
    <location>
        <begin position="409"/>
        <end position="419"/>
    </location>
</feature>
<feature type="transmembrane region" description="Helical" evidence="10">
    <location>
        <begin position="385"/>
        <end position="403"/>
    </location>
</feature>
<evidence type="ECO:0000256" key="8">
    <source>
        <dbReference type="ARBA" id="ARBA00023136"/>
    </source>
</evidence>
<dbReference type="Pfam" id="PF07690">
    <property type="entry name" value="MFS_1"/>
    <property type="match status" value="1"/>
</dbReference>
<evidence type="ECO:0000256" key="2">
    <source>
        <dbReference type="ARBA" id="ARBA00008240"/>
    </source>
</evidence>
<keyword evidence="4" id="KW-1003">Cell membrane</keyword>
<evidence type="ECO:0000256" key="9">
    <source>
        <dbReference type="SAM" id="MobiDB-lite"/>
    </source>
</evidence>
<reference evidence="12 13" key="1">
    <citation type="journal article" date="2013" name="Genome Announc.">
        <title>Draft Genome Sequence of Streptomyces viridochromogenes Strain Tu57, Producer of Avilamycin.</title>
        <authorList>
            <person name="Gruning B.A."/>
            <person name="Erxleben A."/>
            <person name="Hahnlein A."/>
            <person name="Gunther S."/>
        </authorList>
    </citation>
    <scope>NUCLEOTIDE SEQUENCE [LARGE SCALE GENOMIC DNA]</scope>
    <source>
        <strain evidence="12 13">Tue57</strain>
    </source>
</reference>
<sequence>MKWILGGSIGNFIEWYDWIIFALLAPAFAGYIFPSDSEATSVMLTYLTFAAGFLVRPLSAVILSPYGDRNGRRKLLSLTIVLMGIGSLIIALTPAHSSIGVFAPILVVTARIIQGIATGAEFQAGSTYVVEQASPRHRGLAGSIIYSGTAVAKIAGTGIAALSASLAPSVLPEAWAWRVPFLLGAVFSLYALYIRFRTPESPEFEAAREADSLVDKPLRALFRSHKGSMVRVFLLVAVECPFTVWTTFLPTYMHLTNGTPLDEALLGGTLSLVVFFFALPLAGALSDRVGRKPLLLVTGLGFLLYAYPALRILDGASFGTFVLIDSIGCVLLAATCGPLPTVLSELFPTEFRMSGIGLPYAAGVAVFGGTAPLIATAFIDAGHTLWVGFYVTAVALIVVVNVSTIRETRPAPHTDKDTESPVPLQSAAAREL</sequence>
<feature type="transmembrane region" description="Helical" evidence="10">
    <location>
        <begin position="294"/>
        <end position="310"/>
    </location>
</feature>
<feature type="transmembrane region" description="Helical" evidence="10">
    <location>
        <begin position="264"/>
        <end position="282"/>
    </location>
</feature>
<feature type="domain" description="Major facilitator superfamily (MFS) profile" evidence="11">
    <location>
        <begin position="3"/>
        <end position="410"/>
    </location>
</feature>
<dbReference type="GO" id="GO:0005886">
    <property type="term" value="C:plasma membrane"/>
    <property type="evidence" value="ECO:0007669"/>
    <property type="project" value="UniProtKB-SubCell"/>
</dbReference>
<evidence type="ECO:0000313" key="12">
    <source>
        <dbReference type="EMBL" id="ELS51112.1"/>
    </source>
</evidence>
<gene>
    <name evidence="12" type="ORF">STVIR_7931</name>
</gene>
<name>L8P763_STRVR</name>
<protein>
    <submittedName>
        <fullName evidence="12">Putative Dicarboxylate MFS transporter</fullName>
    </submittedName>
</protein>
<accession>L8P763</accession>
<comment type="subcellular location">
    <subcellularLocation>
        <location evidence="1">Cell membrane</location>
        <topology evidence="1">Multi-pass membrane protein</topology>
    </subcellularLocation>
</comment>
<organism evidence="12 13">
    <name type="scientific">Streptomyces viridochromogenes Tue57</name>
    <dbReference type="NCBI Taxonomy" id="1160705"/>
    <lineage>
        <taxon>Bacteria</taxon>
        <taxon>Bacillati</taxon>
        <taxon>Actinomycetota</taxon>
        <taxon>Actinomycetes</taxon>
        <taxon>Kitasatosporales</taxon>
        <taxon>Streptomycetaceae</taxon>
        <taxon>Streptomyces</taxon>
    </lineage>
</organism>
<comment type="caution">
    <text evidence="12">The sequence shown here is derived from an EMBL/GenBank/DDBJ whole genome shotgun (WGS) entry which is preliminary data.</text>
</comment>